<dbReference type="RefSeq" id="XP_040690924.1">
    <property type="nucleotide sequence ID" value="XM_040836286.1"/>
</dbReference>
<feature type="region of interest" description="Disordered" evidence="8">
    <location>
        <begin position="1"/>
        <end position="37"/>
    </location>
</feature>
<keyword evidence="5" id="KW-0238">DNA-binding</keyword>
<dbReference type="EMBL" id="KV878211">
    <property type="protein sequence ID" value="OJJ37248.1"/>
    <property type="molecule type" value="Genomic_DNA"/>
</dbReference>
<keyword evidence="2" id="KW-0479">Metal-binding</keyword>
<evidence type="ECO:0000256" key="2">
    <source>
        <dbReference type="ARBA" id="ARBA00022723"/>
    </source>
</evidence>
<dbReference type="Pfam" id="PF04082">
    <property type="entry name" value="Fungal_trans"/>
    <property type="match status" value="1"/>
</dbReference>
<feature type="compositionally biased region" description="Basic and acidic residues" evidence="8">
    <location>
        <begin position="1"/>
        <end position="10"/>
    </location>
</feature>
<feature type="region of interest" description="Disordered" evidence="8">
    <location>
        <begin position="659"/>
        <end position="734"/>
    </location>
</feature>
<dbReference type="CDD" id="cd00067">
    <property type="entry name" value="GAL4"/>
    <property type="match status" value="1"/>
</dbReference>
<feature type="compositionally biased region" description="Polar residues" evidence="8">
    <location>
        <begin position="660"/>
        <end position="677"/>
    </location>
</feature>
<dbReference type="PANTHER" id="PTHR31313:SF81">
    <property type="entry name" value="TY1 ENHANCER ACTIVATOR"/>
    <property type="match status" value="1"/>
</dbReference>
<feature type="compositionally biased region" description="Polar residues" evidence="8">
    <location>
        <begin position="716"/>
        <end position="728"/>
    </location>
</feature>
<reference evidence="11" key="1">
    <citation type="journal article" date="2017" name="Genome Biol.">
        <title>Comparative genomics reveals high biological diversity and specific adaptations in the industrially and medically important fungal genus Aspergillus.</title>
        <authorList>
            <person name="de Vries R.P."/>
            <person name="Riley R."/>
            <person name="Wiebenga A."/>
            <person name="Aguilar-Osorio G."/>
            <person name="Amillis S."/>
            <person name="Uchima C.A."/>
            <person name="Anderluh G."/>
            <person name="Asadollahi M."/>
            <person name="Askin M."/>
            <person name="Barry K."/>
            <person name="Battaglia E."/>
            <person name="Bayram O."/>
            <person name="Benocci T."/>
            <person name="Braus-Stromeyer S.A."/>
            <person name="Caldana C."/>
            <person name="Canovas D."/>
            <person name="Cerqueira G.C."/>
            <person name="Chen F."/>
            <person name="Chen W."/>
            <person name="Choi C."/>
            <person name="Clum A."/>
            <person name="Dos Santos R.A."/>
            <person name="Damasio A.R."/>
            <person name="Diallinas G."/>
            <person name="Emri T."/>
            <person name="Fekete E."/>
            <person name="Flipphi M."/>
            <person name="Freyberg S."/>
            <person name="Gallo A."/>
            <person name="Gournas C."/>
            <person name="Habgood R."/>
            <person name="Hainaut M."/>
            <person name="Harispe M.L."/>
            <person name="Henrissat B."/>
            <person name="Hilden K.S."/>
            <person name="Hope R."/>
            <person name="Hossain A."/>
            <person name="Karabika E."/>
            <person name="Karaffa L."/>
            <person name="Karanyi Z."/>
            <person name="Krasevec N."/>
            <person name="Kuo A."/>
            <person name="Kusch H."/>
            <person name="LaButti K."/>
            <person name="Lagendijk E.L."/>
            <person name="Lapidus A."/>
            <person name="Levasseur A."/>
            <person name="Lindquist E."/>
            <person name="Lipzen A."/>
            <person name="Logrieco A.F."/>
            <person name="MacCabe A."/>
            <person name="Maekelae M.R."/>
            <person name="Malavazi I."/>
            <person name="Melin P."/>
            <person name="Meyer V."/>
            <person name="Mielnichuk N."/>
            <person name="Miskei M."/>
            <person name="Molnar A.P."/>
            <person name="Mule G."/>
            <person name="Ngan C.Y."/>
            <person name="Orejas M."/>
            <person name="Orosz E."/>
            <person name="Ouedraogo J.P."/>
            <person name="Overkamp K.M."/>
            <person name="Park H.-S."/>
            <person name="Perrone G."/>
            <person name="Piumi F."/>
            <person name="Punt P.J."/>
            <person name="Ram A.F."/>
            <person name="Ramon A."/>
            <person name="Rauscher S."/>
            <person name="Record E."/>
            <person name="Riano-Pachon D.M."/>
            <person name="Robert V."/>
            <person name="Roehrig J."/>
            <person name="Ruller R."/>
            <person name="Salamov A."/>
            <person name="Salih N.S."/>
            <person name="Samson R.A."/>
            <person name="Sandor E."/>
            <person name="Sanguinetti M."/>
            <person name="Schuetze T."/>
            <person name="Sepcic K."/>
            <person name="Shelest E."/>
            <person name="Sherlock G."/>
            <person name="Sophianopoulou V."/>
            <person name="Squina F.M."/>
            <person name="Sun H."/>
            <person name="Susca A."/>
            <person name="Todd R.B."/>
            <person name="Tsang A."/>
            <person name="Unkles S.E."/>
            <person name="van de Wiele N."/>
            <person name="van Rossen-Uffink D."/>
            <person name="Oliveira J.V."/>
            <person name="Vesth T.C."/>
            <person name="Visser J."/>
            <person name="Yu J.-H."/>
            <person name="Zhou M."/>
            <person name="Andersen M.R."/>
            <person name="Archer D.B."/>
            <person name="Baker S.E."/>
            <person name="Benoit I."/>
            <person name="Brakhage A.A."/>
            <person name="Braus G.H."/>
            <person name="Fischer R."/>
            <person name="Frisvad J.C."/>
            <person name="Goldman G.H."/>
            <person name="Houbraken J."/>
            <person name="Oakley B."/>
            <person name="Pocsi I."/>
            <person name="Scazzocchio C."/>
            <person name="Seiboth B."/>
            <person name="vanKuyk P.A."/>
            <person name="Wortman J."/>
            <person name="Dyer P.S."/>
            <person name="Grigoriev I.V."/>
        </authorList>
    </citation>
    <scope>NUCLEOTIDE SEQUENCE [LARGE SCALE GENOMIC DNA]</scope>
    <source>
        <strain evidence="11">DTO 134E9</strain>
    </source>
</reference>
<dbReference type="Gene3D" id="4.10.240.10">
    <property type="entry name" value="Zn(2)-C6 fungal-type DNA-binding domain"/>
    <property type="match status" value="1"/>
</dbReference>
<feature type="region of interest" description="Disordered" evidence="8">
    <location>
        <begin position="857"/>
        <end position="913"/>
    </location>
</feature>
<dbReference type="GO" id="GO:0000981">
    <property type="term" value="F:DNA-binding transcription factor activity, RNA polymerase II-specific"/>
    <property type="evidence" value="ECO:0007669"/>
    <property type="project" value="InterPro"/>
</dbReference>
<dbReference type="SUPFAM" id="SSF57701">
    <property type="entry name" value="Zn2/Cys6 DNA-binding domain"/>
    <property type="match status" value="1"/>
</dbReference>
<feature type="compositionally biased region" description="Low complexity" evidence="8">
    <location>
        <begin position="792"/>
        <end position="804"/>
    </location>
</feature>
<sequence>MEDDPVDKTPESNAEPVSKGSRGKSIARTKASGAENASAPKRRCVSTACIACRRRKSKCDGNLPSCAACSSVYHTPCVYDPNSDHRRKGVYKKDTDTQRTRNTTLQTIVQALLNYDEDDAIELVRQMRSCDSLEDVAESIVARERGLASGTEGAIEISSDEDPTQADQFESELAGKMGELMLNGSRKFIGGTSNLIFLPPGSELYEFNPALSGPDSGNDDDYSVTRWTRVTDDEQLISHLMTMYFTWHYPVFTTLSKDLFYRDYVSGTSSQYCSSLLVNAMLALGCHFSSWGGARQDPQNSATAGDHFFKEAKRLVLENDEHVNAKLCTVQALGLMSVREAGCGREGKGWVYSGMSFRMAFDLGLNLDVSSIGAHSLGEEEIDARRMTFWGCFLFDKCWSNYLGRQPQLPTSNVTVPKIDVLPNEEAELWSPYTDTGVGHEHTQASRIRTVSLQISKLSEISGDLIVFFYHPAPTEKPPSKQQELKRLSDIHTRLEAWKKNLPKELESKEGQLPQALVMHMFYQLLFIHLYRPFLKYTKSTSPLPQHVSPRKLCTQAASTISKLLRIYKRNYGFRQICNIVVYIAHTACTIHLLNLPERNAQRDIIHGLRNLEEMAESWLCARRTLRILDISANKWQVALPREALSIFERTHTKWGSWGSWDQATSPSASDESPSMVSAQPSAPTPSAFSPPERHISLAQHSSTSTPGPVQVTGPMGTQFQPGSSAAASLQAMREAHRSFSAQLQRADVPLPEPTYLRPVYQPVPTVPLSQHDTWFSGTRNQIRPLNAGQETPSTTTTTTATSPMHNFDTPENLVEESQHWWSRGPNAMNLGIDNWPDGWSAGVSSTAAPSLRYEGQIPSSGVGQAPVTDAGSRPSQSLTFPIAVPTPSISESGTDPNTSGYSNVMFPGNFQQ</sequence>
<evidence type="ECO:0000256" key="5">
    <source>
        <dbReference type="ARBA" id="ARBA00023125"/>
    </source>
</evidence>
<dbReference type="PANTHER" id="PTHR31313">
    <property type="entry name" value="TY1 ENHANCER ACTIVATOR"/>
    <property type="match status" value="1"/>
</dbReference>
<protein>
    <recommendedName>
        <fullName evidence="9">Zn(2)-C6 fungal-type domain-containing protein</fullName>
    </recommendedName>
</protein>
<dbReference type="PROSITE" id="PS50048">
    <property type="entry name" value="ZN2_CY6_FUNGAL_2"/>
    <property type="match status" value="1"/>
</dbReference>
<dbReference type="GO" id="GO:0008270">
    <property type="term" value="F:zinc ion binding"/>
    <property type="evidence" value="ECO:0007669"/>
    <property type="project" value="InterPro"/>
</dbReference>
<feature type="compositionally biased region" description="Polar residues" evidence="8">
    <location>
        <begin position="699"/>
        <end position="708"/>
    </location>
</feature>
<keyword evidence="11" id="KW-1185">Reference proteome</keyword>
<dbReference type="GO" id="GO:0003677">
    <property type="term" value="F:DNA binding"/>
    <property type="evidence" value="ECO:0007669"/>
    <property type="project" value="UniProtKB-KW"/>
</dbReference>
<dbReference type="InterPro" id="IPR001138">
    <property type="entry name" value="Zn2Cys6_DnaBD"/>
</dbReference>
<dbReference type="GeneID" id="63752134"/>
<evidence type="ECO:0000256" key="6">
    <source>
        <dbReference type="ARBA" id="ARBA00023163"/>
    </source>
</evidence>
<feature type="domain" description="Zn(2)-C6 fungal-type" evidence="9">
    <location>
        <begin position="48"/>
        <end position="79"/>
    </location>
</feature>
<keyword evidence="7" id="KW-0539">Nucleus</keyword>
<dbReference type="OrthoDB" id="2162761at2759"/>
<dbReference type="SMART" id="SM00906">
    <property type="entry name" value="Fungal_trans"/>
    <property type="match status" value="1"/>
</dbReference>
<organism evidence="10 11">
    <name type="scientific">Aspergillus wentii DTO 134E9</name>
    <dbReference type="NCBI Taxonomy" id="1073089"/>
    <lineage>
        <taxon>Eukaryota</taxon>
        <taxon>Fungi</taxon>
        <taxon>Dikarya</taxon>
        <taxon>Ascomycota</taxon>
        <taxon>Pezizomycotina</taxon>
        <taxon>Eurotiomycetes</taxon>
        <taxon>Eurotiomycetidae</taxon>
        <taxon>Eurotiales</taxon>
        <taxon>Aspergillaceae</taxon>
        <taxon>Aspergillus</taxon>
        <taxon>Aspergillus subgen. Cremei</taxon>
    </lineage>
</organism>
<dbReference type="SMART" id="SM00066">
    <property type="entry name" value="GAL4"/>
    <property type="match status" value="1"/>
</dbReference>
<dbReference type="Proteomes" id="UP000184383">
    <property type="component" value="Unassembled WGS sequence"/>
</dbReference>
<dbReference type="CDD" id="cd12148">
    <property type="entry name" value="fungal_TF_MHR"/>
    <property type="match status" value="1"/>
</dbReference>
<dbReference type="GO" id="GO:0005634">
    <property type="term" value="C:nucleus"/>
    <property type="evidence" value="ECO:0007669"/>
    <property type="project" value="UniProtKB-SubCell"/>
</dbReference>
<evidence type="ECO:0000259" key="9">
    <source>
        <dbReference type="PROSITE" id="PS50048"/>
    </source>
</evidence>
<evidence type="ECO:0000256" key="3">
    <source>
        <dbReference type="ARBA" id="ARBA00022833"/>
    </source>
</evidence>
<evidence type="ECO:0000313" key="10">
    <source>
        <dbReference type="EMBL" id="OJJ37248.1"/>
    </source>
</evidence>
<evidence type="ECO:0000256" key="8">
    <source>
        <dbReference type="SAM" id="MobiDB-lite"/>
    </source>
</evidence>
<keyword evidence="3" id="KW-0862">Zinc</keyword>
<keyword evidence="6" id="KW-0804">Transcription</keyword>
<evidence type="ECO:0000256" key="1">
    <source>
        <dbReference type="ARBA" id="ARBA00004123"/>
    </source>
</evidence>
<dbReference type="AlphaFoldDB" id="A0A1L9RQZ1"/>
<dbReference type="InterPro" id="IPR007219">
    <property type="entry name" value="XnlR_reg_dom"/>
</dbReference>
<comment type="subcellular location">
    <subcellularLocation>
        <location evidence="1">Nucleus</location>
    </subcellularLocation>
</comment>
<evidence type="ECO:0000313" key="11">
    <source>
        <dbReference type="Proteomes" id="UP000184383"/>
    </source>
</evidence>
<evidence type="ECO:0000256" key="4">
    <source>
        <dbReference type="ARBA" id="ARBA00023015"/>
    </source>
</evidence>
<keyword evidence="4" id="KW-0805">Transcription regulation</keyword>
<evidence type="ECO:0000256" key="7">
    <source>
        <dbReference type="ARBA" id="ARBA00023242"/>
    </source>
</evidence>
<gene>
    <name evidence="10" type="ORF">ASPWEDRAFT_445369</name>
</gene>
<name>A0A1L9RQZ1_ASPWE</name>
<dbReference type="STRING" id="1073089.A0A1L9RQZ1"/>
<feature type="region of interest" description="Disordered" evidence="8">
    <location>
        <begin position="784"/>
        <end position="807"/>
    </location>
</feature>
<feature type="compositionally biased region" description="Low complexity" evidence="8">
    <location>
        <begin position="678"/>
        <end position="691"/>
    </location>
</feature>
<feature type="compositionally biased region" description="Polar residues" evidence="8">
    <location>
        <begin position="888"/>
        <end position="903"/>
    </location>
</feature>
<dbReference type="PROSITE" id="PS00463">
    <property type="entry name" value="ZN2_CY6_FUNGAL_1"/>
    <property type="match status" value="1"/>
</dbReference>
<dbReference type="InterPro" id="IPR051615">
    <property type="entry name" value="Transcr_Regulatory_Elem"/>
</dbReference>
<accession>A0A1L9RQZ1</accession>
<dbReference type="GO" id="GO:0006351">
    <property type="term" value="P:DNA-templated transcription"/>
    <property type="evidence" value="ECO:0007669"/>
    <property type="project" value="InterPro"/>
</dbReference>
<dbReference type="InterPro" id="IPR036864">
    <property type="entry name" value="Zn2-C6_fun-type_DNA-bd_sf"/>
</dbReference>
<proteinExistence type="predicted"/>
<dbReference type="Pfam" id="PF00172">
    <property type="entry name" value="Zn_clus"/>
    <property type="match status" value="1"/>
</dbReference>
<dbReference type="VEuPathDB" id="FungiDB:ASPWEDRAFT_445369"/>